<evidence type="ECO:0000259" key="2">
    <source>
        <dbReference type="Pfam" id="PF00144"/>
    </source>
</evidence>
<evidence type="ECO:0000313" key="4">
    <source>
        <dbReference type="Proteomes" id="UP001262582"/>
    </source>
</evidence>
<dbReference type="GO" id="GO:0016787">
    <property type="term" value="F:hydrolase activity"/>
    <property type="evidence" value="ECO:0007669"/>
    <property type="project" value="UniProtKB-KW"/>
</dbReference>
<dbReference type="PANTHER" id="PTHR43283">
    <property type="entry name" value="BETA-LACTAMASE-RELATED"/>
    <property type="match status" value="1"/>
</dbReference>
<dbReference type="SUPFAM" id="SSF56601">
    <property type="entry name" value="beta-lactamase/transpeptidase-like"/>
    <property type="match status" value="1"/>
</dbReference>
<organism evidence="3 4">
    <name type="scientific">Autumnicola musiva</name>
    <dbReference type="NCBI Taxonomy" id="3075589"/>
    <lineage>
        <taxon>Bacteria</taxon>
        <taxon>Pseudomonadati</taxon>
        <taxon>Bacteroidota</taxon>
        <taxon>Flavobacteriia</taxon>
        <taxon>Flavobacteriales</taxon>
        <taxon>Flavobacteriaceae</taxon>
        <taxon>Autumnicola</taxon>
    </lineage>
</organism>
<proteinExistence type="predicted"/>
<evidence type="ECO:0000256" key="1">
    <source>
        <dbReference type="ARBA" id="ARBA00022801"/>
    </source>
</evidence>
<protein>
    <submittedName>
        <fullName evidence="3">Serine hydrolase</fullName>
        <ecNumber evidence="3">3.-.-.-</ecNumber>
    </submittedName>
</protein>
<dbReference type="Pfam" id="PF00144">
    <property type="entry name" value="Beta-lactamase"/>
    <property type="match status" value="1"/>
</dbReference>
<evidence type="ECO:0000313" key="3">
    <source>
        <dbReference type="EMBL" id="MDT0676302.1"/>
    </source>
</evidence>
<dbReference type="PANTHER" id="PTHR43283:SF11">
    <property type="entry name" value="BETA-LACTAMASE-RELATED DOMAIN-CONTAINING PROTEIN"/>
    <property type="match status" value="1"/>
</dbReference>
<dbReference type="RefSeq" id="WP_311502638.1">
    <property type="nucleotide sequence ID" value="NZ_JAVRHK010000003.1"/>
</dbReference>
<sequence length="381" mass="43938">MENKTTILSLFLIFLFTLPFSAQESYFPPEGEWETKEATAYQLDFAEAIEFAQDNEYSESRDLRQAILKGFQSEPYHKILGPTKKRGGPAGIIIKNGYIVAEWGDTERVDMTFSVTKSFLSTTALLALQQNLITDVNDKAGNYLWDDTFEGPHNSKITWKHLLEQNSDWSGELWGSYDWADRPPSDKNIDEWRERELHEPGTYFKYNDVRVNVLAYSLLNVFRKPLPKVLKEEIMDPIGASTKWRWYGYKDSWTTIDGLKMQSVSGGGHSGGGMFINTRDMARFGLLFMNNGKWEGNQLISEELIKEAVQPSKANTNYGYMWWLNADGPRQWENIDENIFYAAGFGGNFIIVDQKNNLVIVTRWLQPSKIEEFMQILYKNI</sequence>
<dbReference type="InterPro" id="IPR001466">
    <property type="entry name" value="Beta-lactam-related"/>
</dbReference>
<accession>A0ABU3D446</accession>
<feature type="domain" description="Beta-lactamase-related" evidence="2">
    <location>
        <begin position="112"/>
        <end position="361"/>
    </location>
</feature>
<comment type="caution">
    <text evidence="3">The sequence shown here is derived from an EMBL/GenBank/DDBJ whole genome shotgun (WGS) entry which is preliminary data.</text>
</comment>
<dbReference type="Proteomes" id="UP001262582">
    <property type="component" value="Unassembled WGS sequence"/>
</dbReference>
<dbReference type="EC" id="3.-.-.-" evidence="3"/>
<name>A0ABU3D446_9FLAO</name>
<gene>
    <name evidence="3" type="ORF">RM539_06870</name>
</gene>
<reference evidence="3 4" key="1">
    <citation type="submission" date="2023-09" db="EMBL/GenBank/DDBJ databases">
        <authorList>
            <person name="Rey-Velasco X."/>
        </authorList>
    </citation>
    <scope>NUCLEOTIDE SEQUENCE [LARGE SCALE GENOMIC DNA]</scope>
    <source>
        <strain evidence="3 4">F117</strain>
    </source>
</reference>
<keyword evidence="4" id="KW-1185">Reference proteome</keyword>
<dbReference type="Gene3D" id="3.40.710.10">
    <property type="entry name" value="DD-peptidase/beta-lactamase superfamily"/>
    <property type="match status" value="1"/>
</dbReference>
<dbReference type="InterPro" id="IPR050789">
    <property type="entry name" value="Diverse_Enzym_Activities"/>
</dbReference>
<dbReference type="EMBL" id="JAVRHK010000003">
    <property type="protein sequence ID" value="MDT0676302.1"/>
    <property type="molecule type" value="Genomic_DNA"/>
</dbReference>
<dbReference type="InterPro" id="IPR012338">
    <property type="entry name" value="Beta-lactam/transpept-like"/>
</dbReference>
<keyword evidence="1 3" id="KW-0378">Hydrolase</keyword>